<proteinExistence type="predicted"/>
<keyword evidence="3" id="KW-1185">Reference proteome</keyword>
<dbReference type="SUPFAM" id="SSF54373">
    <property type="entry name" value="FAD-linked reductases, C-terminal domain"/>
    <property type="match status" value="1"/>
</dbReference>
<name>A0A8H7J7Q4_9PLEO</name>
<reference evidence="2" key="2">
    <citation type="submission" date="2020-09" db="EMBL/GenBank/DDBJ databases">
        <title>Reference genome assembly for Australian Ascochyta lentis isolate Al4.</title>
        <authorList>
            <person name="Lee R.C."/>
            <person name="Farfan-Caceres L.M."/>
            <person name="Debler J.W."/>
            <person name="Williams A.H."/>
            <person name="Henares B.M."/>
        </authorList>
    </citation>
    <scope>NUCLEOTIDE SEQUENCE</scope>
    <source>
        <strain evidence="2">Al4</strain>
    </source>
</reference>
<dbReference type="AlphaFoldDB" id="A0A8H7J7Q4"/>
<reference evidence="2" key="1">
    <citation type="submission" date="2018-12" db="EMBL/GenBank/DDBJ databases">
        <authorList>
            <person name="Syme R.A."/>
            <person name="Farfan-Caceres L."/>
            <person name="Lichtenzveig J."/>
        </authorList>
    </citation>
    <scope>NUCLEOTIDE SEQUENCE</scope>
    <source>
        <strain evidence="2">Al4</strain>
    </source>
</reference>
<gene>
    <name evidence="2" type="ORF">EKO04_004709</name>
</gene>
<evidence type="ECO:0000256" key="1">
    <source>
        <dbReference type="SAM" id="MobiDB-lite"/>
    </source>
</evidence>
<accession>A0A8H7J7Q4</accession>
<comment type="caution">
    <text evidence="2">The sequence shown here is derived from an EMBL/GenBank/DDBJ whole genome shotgun (WGS) entry which is preliminary data.</text>
</comment>
<protein>
    <submittedName>
        <fullName evidence="2">Uncharacterized protein</fullName>
    </submittedName>
</protein>
<dbReference type="EMBL" id="RZGK01000008">
    <property type="protein sequence ID" value="KAF9696978.1"/>
    <property type="molecule type" value="Genomic_DNA"/>
</dbReference>
<sequence length="174" mass="19094">MIKARKTSHSLSVKSTLSKDPRALDHQPERDLDEGRGIKPKVHPPAYSGSSYGFLNRQQTASNNTKLVQLVQASADLSNAVNRMKLSHSSDPTSLIPNVQLVLGDGYIDIGTGSYPTTTTFRSTASTNPTIDPRSLSNAFDVKAVEQAAKYLRKMDTTSLFEELWFRECDPGHG</sequence>
<dbReference type="OrthoDB" id="269227at2759"/>
<evidence type="ECO:0000313" key="2">
    <source>
        <dbReference type="EMBL" id="KAF9696978.1"/>
    </source>
</evidence>
<evidence type="ECO:0000313" key="3">
    <source>
        <dbReference type="Proteomes" id="UP000651452"/>
    </source>
</evidence>
<feature type="compositionally biased region" description="Basic and acidic residues" evidence="1">
    <location>
        <begin position="17"/>
        <end position="37"/>
    </location>
</feature>
<dbReference type="Proteomes" id="UP000651452">
    <property type="component" value="Unassembled WGS sequence"/>
</dbReference>
<feature type="region of interest" description="Disordered" evidence="1">
    <location>
        <begin position="1"/>
        <end position="53"/>
    </location>
</feature>
<organism evidence="2 3">
    <name type="scientific">Ascochyta lentis</name>
    <dbReference type="NCBI Taxonomy" id="205686"/>
    <lineage>
        <taxon>Eukaryota</taxon>
        <taxon>Fungi</taxon>
        <taxon>Dikarya</taxon>
        <taxon>Ascomycota</taxon>
        <taxon>Pezizomycotina</taxon>
        <taxon>Dothideomycetes</taxon>
        <taxon>Pleosporomycetidae</taxon>
        <taxon>Pleosporales</taxon>
        <taxon>Pleosporineae</taxon>
        <taxon>Didymellaceae</taxon>
        <taxon>Ascochyta</taxon>
    </lineage>
</organism>